<proteinExistence type="predicted"/>
<dbReference type="AlphaFoldDB" id="A0A6G7GS22"/>
<gene>
    <name evidence="1" type="ORF">KsCSTR_26180</name>
</gene>
<reference evidence="1 2" key="1">
    <citation type="submission" date="2020-02" db="EMBL/GenBank/DDBJ databases">
        <title>Newly sequenced genome of strain CSTR1 showed variability in Candidatus Kuenenia stuttgartiensis genomes.</title>
        <authorList>
            <person name="Ding C."/>
            <person name="Adrian L."/>
        </authorList>
    </citation>
    <scope>NUCLEOTIDE SEQUENCE [LARGE SCALE GENOMIC DNA]</scope>
    <source>
        <strain evidence="1 2">CSTR1</strain>
    </source>
</reference>
<dbReference type="Proteomes" id="UP000501926">
    <property type="component" value="Chromosome"/>
</dbReference>
<name>A0A6G7GS22_KUEST</name>
<dbReference type="EMBL" id="CP049055">
    <property type="protein sequence ID" value="QII11997.1"/>
    <property type="molecule type" value="Genomic_DNA"/>
</dbReference>
<evidence type="ECO:0000313" key="1">
    <source>
        <dbReference type="EMBL" id="QII11997.1"/>
    </source>
</evidence>
<organism evidence="1 2">
    <name type="scientific">Kuenenia stuttgartiensis</name>
    <dbReference type="NCBI Taxonomy" id="174633"/>
    <lineage>
        <taxon>Bacteria</taxon>
        <taxon>Pseudomonadati</taxon>
        <taxon>Planctomycetota</taxon>
        <taxon>Candidatus Brocadiia</taxon>
        <taxon>Candidatus Brocadiales</taxon>
        <taxon>Candidatus Brocadiaceae</taxon>
        <taxon>Candidatus Kuenenia</taxon>
    </lineage>
</organism>
<evidence type="ECO:0000313" key="2">
    <source>
        <dbReference type="Proteomes" id="UP000501926"/>
    </source>
</evidence>
<accession>A0A6G7GS22</accession>
<protein>
    <submittedName>
        <fullName evidence="1">Uncharacterized protein</fullName>
    </submittedName>
</protein>
<sequence>MGSQKFADRIKSKYLSENPDVEIPQKRQVSRDTDPENILKKAAKILKCDTDVFLYSFRISDSNKLNRDLLIYLL</sequence>